<dbReference type="PROSITE" id="PS50075">
    <property type="entry name" value="CARRIER"/>
    <property type="match status" value="4"/>
</dbReference>
<gene>
    <name evidence="9" type="ORF">B0I35DRAFT_474343</name>
</gene>
<dbReference type="InterPro" id="IPR006162">
    <property type="entry name" value="Ppantetheine_attach_site"/>
</dbReference>
<feature type="domain" description="Carrier" evidence="8">
    <location>
        <begin position="1692"/>
        <end position="1768"/>
    </location>
</feature>
<evidence type="ECO:0000256" key="5">
    <source>
        <dbReference type="ARBA" id="ARBA00022737"/>
    </source>
</evidence>
<comment type="similarity">
    <text evidence="7">Belongs to the NRP synthetase family.</text>
</comment>
<evidence type="ECO:0000256" key="7">
    <source>
        <dbReference type="ARBA" id="ARBA00029454"/>
    </source>
</evidence>
<dbReference type="Gene3D" id="3.40.50.12780">
    <property type="entry name" value="N-terminal domain of ligase-like"/>
    <property type="match status" value="2"/>
</dbReference>
<evidence type="ECO:0000256" key="4">
    <source>
        <dbReference type="ARBA" id="ARBA00022598"/>
    </source>
</evidence>
<keyword evidence="4" id="KW-0436">Ligase</keyword>
<feature type="domain" description="Carrier" evidence="8">
    <location>
        <begin position="2749"/>
        <end position="2825"/>
    </location>
</feature>
<dbReference type="CDD" id="cd05930">
    <property type="entry name" value="A_NRPS"/>
    <property type="match status" value="1"/>
</dbReference>
<dbReference type="InterPro" id="IPR020806">
    <property type="entry name" value="PKS_PP-bd"/>
</dbReference>
<dbReference type="InterPro" id="IPR045851">
    <property type="entry name" value="AMP-bd_C_sf"/>
</dbReference>
<dbReference type="PANTHER" id="PTHR45527:SF3">
    <property type="entry name" value="SIDEROPHORE SYNTHETASE (EUROFUNG)"/>
    <property type="match status" value="1"/>
</dbReference>
<dbReference type="FunFam" id="3.30.300.30:FF:000084">
    <property type="entry name" value="Enniatin synthase"/>
    <property type="match status" value="1"/>
</dbReference>
<dbReference type="PANTHER" id="PTHR45527">
    <property type="entry name" value="NONRIBOSOMAL PEPTIDE SYNTHETASE"/>
    <property type="match status" value="1"/>
</dbReference>
<dbReference type="InterPro" id="IPR042099">
    <property type="entry name" value="ANL_N_sf"/>
</dbReference>
<dbReference type="InterPro" id="IPR000873">
    <property type="entry name" value="AMP-dep_synth/lig_dom"/>
</dbReference>
<dbReference type="GO" id="GO:0031177">
    <property type="term" value="F:phosphopantetheine binding"/>
    <property type="evidence" value="ECO:0007669"/>
    <property type="project" value="InterPro"/>
</dbReference>
<dbReference type="Gene3D" id="1.10.1200.10">
    <property type="entry name" value="ACP-like"/>
    <property type="match status" value="4"/>
</dbReference>
<keyword evidence="2" id="KW-0596">Phosphopantetheine</keyword>
<name>A0A8K0SYK6_9HYPO</name>
<dbReference type="Proteomes" id="UP000813444">
    <property type="component" value="Unassembled WGS sequence"/>
</dbReference>
<dbReference type="InterPro" id="IPR020845">
    <property type="entry name" value="AMP-binding_CS"/>
</dbReference>
<comment type="pathway">
    <text evidence="1">Secondary metabolite biosynthesis.</text>
</comment>
<dbReference type="SUPFAM" id="SSF53335">
    <property type="entry name" value="S-adenosyl-L-methionine-dependent methyltransferases"/>
    <property type="match status" value="1"/>
</dbReference>
<sequence>MSEQSPTAATLADHYSVLETFPPPPGKDDLWELQTHVLSEKHNILSQSTEGYLSSSDSVSSVSATSEALERIWQWNSKVPETLERCVHHLFEEMVEAQPNAPAICAWNGSLTYTQLNALAAKLACSLRGLGVRPDLLIPLCFEKSVWTSVAIMGVLKAGGAFVLLDPALPEHRLRSIIEETKAGLILSSSLNRDLSSKLSRNVVIVDSDLQMDHSEASGVQQASQDMSPKSLVYAIFTSGSTGVPKGVEMDHRNFASAIHHQKDTLNLDSTSRVLDVSSYSYSTSISNVLMTLAVGGCLCVPSEGDIRDNLQQSVEILKANTIFLTPTVAQFLSPEQLPSLRTVVFVGEPLRVKDVKRWWGNVRVLNRYGASECAASITVNANPSCVDDAILIGKGLGSVTWVVDPEDHNTLLAPGCVGELVLEGPTICRGYLNDTTRTESSMLQDPDWLLEGSKDQPGRRGRLFKTGDLVRYTEDGKLSHVGRKDTMVKIRGQRVELGEIECRVQECMPEVYQVVAEVIVPVGDSTSPVVAVFAQLESTTGQTSNGTVSGVPAPRPVPDTVAAQLAQFLPRHMLPKLLLYMDKIPQTSTGKTDRKTLRELGNQLTAQELAELQTGPSECKQSPRSEVEAEMQVIWSKVLGLEVSTIGVEDSFFHLGGDSIAAMKVVAEARRRGLHLAVADMLRFSKLSEVASRSGINTAGFEIPRAPHRGFCEQSFPQQSLWFIHQAAPEQATYLMARAVRIHGALQLGALEAALNALESRHETLRTTFETANGQNVQHVRPFQERKLGVADVASEQVLSLNLQRDHTTAFDLTKEPGWRVKVYRLGDQLHVLSIVMHHIISDGWSIDVIRKELDLFYSAAIKGEDPLAHVRPLSIQYSDYAAFQRQKDQSGETLRQLEYWTTQLTGSRPATFPCDRPRGASLTGRAASQEYTITGNLYHRLQSFCKSRNLTPFIALLSAFRATHFRLTGANDATIGTVNANRDNWQLRDMIGFFAIVNCIRTQVERHSFEELLSQAREAVIGAFENKDVPFEKIVSKLSPNRDLSRHPLVQVGFGFHPQSDLKSFTLEGLETESIAVSDLTRFDLEFHFYQEEGSLRAKLVYSTELYEAQRISNILATFDQVLHQSLSHPDEPIESLSLMTERDFTVLDSMGLTRIHQTDYPRESSIVDVFLQQVAAHPQRVAVKDSTTQLTYSELYESSLTVSRWLRARELEPETLVGVIASRSCHTIVAFLGILMANLAYLPINSTTPTSRIETVLSSTPGHKITLLGPGVVPPTMKSLSVEFIGILDVLREQSTISDAPTASPSASSLAYVMFTSGSTGRPKGVMIENRGILRMVRQNDMINCLPESTVMAHIANIDFDMSTTEIYGALLNGGTLICVEAAEVADPMLMADVLLREKVDALIITPALLRQYLRYCPDALSQIEALFVGGDRSQVEDFLKAQEIIKGTICHGYGPTENSGVSTVYCLPAGGVYPTSVPIGRALSNSGAYVMDVNQHLVPLGVIGELVVTGDGLARGYLDPQQNENRFISVQIGDEKVRAYRTGDRVCYRPSDGQLEFLDRLDGQVKIRGQRVEVGEIENAIRRHARVDEAVAVFQSDDRGDRISAFFTVGWDNSGARETSPGSIQSNQDAKADILRSVMDMLSSNLASYMVPQLTMVDKIPVTENGKVDRKALMVYEVAEAPERRKEPPVSSEEQLVADVWASVLRIERDTIDRHDNFFQLGGNSIAAMGVASELRNKGLKVQVADVFRFPKLTDLATNGGLLLEETEQPTIAPFALLGDDVDVPEFIHEVTHDYDSFKNITDAYPCTALQEGLMSLTLRSPGDYITQNVLELGPEVTEQALRAAWEHVVRETPILRTRIIQHRQLGIVQVILDEEAPWTHASGELRQHLQADKETSMGLGDPLCRFTFVNNDSEGRRWLILTIHHALYDGFSWPRVLEAVYRAYRMDPMEPETPFQLFIQHARTQAQSEEASAYWNQTLEGFKGLPYPTLPPSVPHPRADSVVEYDFTHAKTLKNSQFTSSTFIRAGWALVVGHMTGMDDIAYGVTVSGRNATIDRPESVMGPTIATLPIRFNLTLTITVPDLLEAVQKQAVDMIPFEQVGLQKISKLSAAARDACMFQTLLVVQPEHDMNQECILGKWQDPQHSWSNTYALTLKIFLRDAGISARAEFDSRVVEPWLVRNLLSRLDFALHCLDSAEPQQRLSDIDILTPRDLETIWSTNHSCPLPLELTIDSMISEHVHSRPKLDELATLLAAALIDHGVGPEFLVPICLEKSMWVVVSILGVIKAGGGFVLLDPSLPEHRLQTIVEQVNDGAVILSSVLTQELCQRLAKKNITIGPTFFSALHEEPSLQLPPIEPSSTLYVVFTSGSTGTPKGVVISHTNAASAICHQADEMDATTESRVLDFASYAFDASISNILTALTMGGCLCIPSEEDRVNNLEGAIISLQANKLDITPSVAETLDPERITPTVRTIIFGGESLRAMDLEKWWGKVHIIHVYGPCECTPTSTINGTSSSPEQALRMGKGKGLLTWVVDPEDHDSLVPPGCVGELLLEGPLVGRGYLHDAKKTEASFIRDPVWLVRGTPERPGRQGRLYKTGDLVRCEPDGNLTFIARKDAQVKIRGQRIELGDVEHWLKVCVPGALSATAEMIRPQGGSGEEVMAGFLQIREEVPQSPRILPATAEVEDRLAKHLPVYMIPKVLVVLSELPMTKTGKKDRKQLREIGSRFSVEDLAGSQTASQTSKRPPTSSVELSMQKLWAQVLNLEDSKIGLDDSFFQLGGDSIKAMMLVVEARKVGLRLEVADIFRSPRLESLAHHSAQQHAESTGDVAAFALIEPTPDLPSVLQMLCSQMNVSQDDICDIYPCTALQEGLMSLTSRRSGDYIAQVILDIEPTVSIDGLCSALQQVSDATPILRTRITQSSGLGLVQVVLKEGISWRRAVGLNDYLAADREVPMELGQRLTRYALVSEAEGHEPKWLIWTLHHALYDGWSMSRIMASIYDAYQGQPVKPAPQYQRFIEYIKSRDETEVRDYWQRTLIDSEFVQFPSVSPSLGQPVADGTVARSYPCPDSNQLGITKSMLLRAAWALVAAHMTNSKDVVFGATVSGRNAPVDGLDGMLGPTIATMPIRIQLNDDQTIGEYLHAVQQEATEMIPFEQTGLHKIAEFSPLLQKACDFQTLLVIQPQGKDSHASPLGEWRSGSREHVFNTYALTIEVHLESDAITISVMHDSRVLQPWVAHGLLERLHYVFQQLNQLPASSPVADVQILTTQDLDRIWNWNSVVPATIPRLVRDVIEDNVRDRPTAPAVCAWDGQLTYKELDRLSAQVARSLISYGVGPDVFVPLCFEKSMWTTVAILGVMKAGGAFVLLDPSLPEQRLQVVVNQLKVEVIMSSDTHAEMSSRLARQAVVLDWTFFDTTLVGAQNDNLPDTQKPTPDSLLYAVFTSGSTGLPKGVLISNANASSALHHQAKHMGISQDSRIYDFASYSFDVSVSNVLTALSAGGCLCVPSDQDRKDNLEQSIASLEATVLDITPSVAQVLSPDRLPAVKTLIFGGEALHLRDVKRWWGRVQIIHIYGPCECTPTSTINYQSASDPDEAVSIGKGVGLLTWVVDPDDHDVLLAPGCTGELLLEGPLVGQGYLDDAAKTAAAFIENPAWLVRGSENHPGRQGRVYKSGDLVRYTEDGNLTFVGRKEKSQVKIRGQRLELAEIEHSIRKHSQVDEAVVLVQQKKEQEPRIVSFVTVRHEDKVAVVEQGDSTESQYTDQWKFRFDSEYAPITDITLESFGRDFMGWTSMYDGSDIPIPEMNEWLDATIETILDGGISGHVLEIGTGSGMMLFNLAKGLNYYIGLEPSRNAVDFINQTTRSIRSLHNKVTMFEASAADITRLGDRLFASRVVVNSVAQYFPSEDYLFRAIQDLLQVPGPGEKTMFFGDIRSHPLHREFLVRRALHITGDNPELQQLRRIVDDLESAESELLIDPGFFTSLPDRLPNLVSHVEVLPKQMHATNELSSYRYDAVIYARGNVEEQRQQVKDVDDEEWIDFKEQQLDRQSLVELVSRPTESTVVLAVCNIPCGKILLERHIVDILDRDEPEAHTGQDWLAEARQATERLPCIAAVDLVDIAKEAGCRVEISWARQYSQHGAMDAIFHRYEPEQGRSRTQFRFPTDHQDRLRGPLTNQPLKQQKHAEIREELFTMLKSQLPIYMIPQTIQILDSMPLNRNGKIDRQYLLQNIPDELAIRGSARQPTTESQLRMQQVWAEVLNIELSQIGLDDSFFHLGGSSIAAMKVVAEIRKLGMNLTVADVFRYPVLHQLADKIDDEPKAEELESPIAPFSLLDGALDVESVTQRLNAQQSLAGTSRPATVLDAYPCTPLQECLIDTTFKSPGSFVAQYILELAPHISAERLQAAWEQVVRCFPILRTRLFRDEDLGMLQVVVDEGVTWTEAEDLTAYLESDIQQPMGMSEPLARYALVKDQSASPKWLVWTIHHVLYDGWSLPLILDAVRKAYRGESIHQGPPFTSFIKYIKDQDTAMTREYWLQNLDDCHCLPYPSLPPHIEQPITNNSIERCIPQPQHNHTGITPPIMMRAAWALLVGHMTNTTDVVFGVTVSGRTAPIADIEMVAGPTFARAPVRIRWDKMGTVGEYLHAVQAQATEMMTYEQAGLTRIAELSAGARQACMFQTHLVVQPADMDGEAEELGQWKNKLGLGRQFSSYALKLTVQMGQTEAKIVADFDERVMQPSLVERLLKRLGHVVSQLDKANPESSLSEIGSLTTDGLEQT</sequence>
<evidence type="ECO:0000256" key="2">
    <source>
        <dbReference type="ARBA" id="ARBA00022450"/>
    </source>
</evidence>
<dbReference type="GO" id="GO:0044550">
    <property type="term" value="P:secondary metabolite biosynthetic process"/>
    <property type="evidence" value="ECO:0007669"/>
    <property type="project" value="TreeGrafter"/>
</dbReference>
<reference evidence="9" key="1">
    <citation type="journal article" date="2021" name="Nat. Commun.">
        <title>Genetic determinants of endophytism in the Arabidopsis root mycobiome.</title>
        <authorList>
            <person name="Mesny F."/>
            <person name="Miyauchi S."/>
            <person name="Thiergart T."/>
            <person name="Pickel B."/>
            <person name="Atanasova L."/>
            <person name="Karlsson M."/>
            <person name="Huettel B."/>
            <person name="Barry K.W."/>
            <person name="Haridas S."/>
            <person name="Chen C."/>
            <person name="Bauer D."/>
            <person name="Andreopoulos W."/>
            <person name="Pangilinan J."/>
            <person name="LaButti K."/>
            <person name="Riley R."/>
            <person name="Lipzen A."/>
            <person name="Clum A."/>
            <person name="Drula E."/>
            <person name="Henrissat B."/>
            <person name="Kohler A."/>
            <person name="Grigoriev I.V."/>
            <person name="Martin F.M."/>
            <person name="Hacquard S."/>
        </authorList>
    </citation>
    <scope>NUCLEOTIDE SEQUENCE</scope>
    <source>
        <strain evidence="9">MPI-CAGE-CH-0235</strain>
    </source>
</reference>
<keyword evidence="5" id="KW-0677">Repeat</keyword>
<dbReference type="SUPFAM" id="SSF47336">
    <property type="entry name" value="ACP-like"/>
    <property type="match status" value="4"/>
</dbReference>
<keyword evidence="3" id="KW-0597">Phosphoprotein</keyword>
<dbReference type="CDD" id="cd05918">
    <property type="entry name" value="A_NRPS_SidN3_like"/>
    <property type="match status" value="3"/>
</dbReference>
<accession>A0A8K0SYK6</accession>
<dbReference type="Pfam" id="PF00668">
    <property type="entry name" value="Condensation"/>
    <property type="match status" value="4"/>
</dbReference>
<dbReference type="Pfam" id="PF00501">
    <property type="entry name" value="AMP-binding"/>
    <property type="match status" value="4"/>
</dbReference>
<organism evidence="9 10">
    <name type="scientific">Stachybotrys elegans</name>
    <dbReference type="NCBI Taxonomy" id="80388"/>
    <lineage>
        <taxon>Eukaryota</taxon>
        <taxon>Fungi</taxon>
        <taxon>Dikarya</taxon>
        <taxon>Ascomycota</taxon>
        <taxon>Pezizomycotina</taxon>
        <taxon>Sordariomycetes</taxon>
        <taxon>Hypocreomycetidae</taxon>
        <taxon>Hypocreales</taxon>
        <taxon>Stachybotryaceae</taxon>
        <taxon>Stachybotrys</taxon>
    </lineage>
</organism>
<dbReference type="GO" id="GO:0005737">
    <property type="term" value="C:cytoplasm"/>
    <property type="evidence" value="ECO:0007669"/>
    <property type="project" value="TreeGrafter"/>
</dbReference>
<dbReference type="InterPro" id="IPR036736">
    <property type="entry name" value="ACP-like_sf"/>
</dbReference>
<dbReference type="SMART" id="SM00823">
    <property type="entry name" value="PKS_PP"/>
    <property type="match status" value="4"/>
</dbReference>
<feature type="domain" description="Carrier" evidence="8">
    <location>
        <begin position="4244"/>
        <end position="4320"/>
    </location>
</feature>
<dbReference type="Gene3D" id="3.30.300.30">
    <property type="match status" value="5"/>
</dbReference>
<keyword evidence="6" id="KW-0843">Virulence</keyword>
<dbReference type="FunFam" id="1.10.1200.10:FF:000005">
    <property type="entry name" value="Nonribosomal peptide synthetase 1"/>
    <property type="match status" value="4"/>
</dbReference>
<proteinExistence type="inferred from homology"/>
<dbReference type="OrthoDB" id="416786at2759"/>
<dbReference type="Gene3D" id="3.30.559.10">
    <property type="entry name" value="Chloramphenicol acetyltransferase-like domain"/>
    <property type="match status" value="4"/>
</dbReference>
<dbReference type="FunFam" id="3.30.559.30:FF:000003">
    <property type="entry name" value="Nonribosomal peptide synthase SidD"/>
    <property type="match status" value="2"/>
</dbReference>
<dbReference type="PROSITE" id="PS00012">
    <property type="entry name" value="PHOSPHOPANTETHEINE"/>
    <property type="match status" value="4"/>
</dbReference>
<dbReference type="CDD" id="cd02440">
    <property type="entry name" value="AdoMet_MTases"/>
    <property type="match status" value="1"/>
</dbReference>
<dbReference type="FunFam" id="3.40.50.12780:FF:000014">
    <property type="entry name" value="Nonribosomal peptide synthetase 1"/>
    <property type="match status" value="1"/>
</dbReference>
<dbReference type="EMBL" id="JAGPNK010000002">
    <property type="protein sequence ID" value="KAH7325581.1"/>
    <property type="molecule type" value="Genomic_DNA"/>
</dbReference>
<dbReference type="SUPFAM" id="SSF56801">
    <property type="entry name" value="Acetyl-CoA synthetase-like"/>
    <property type="match status" value="4"/>
</dbReference>
<evidence type="ECO:0000259" key="8">
    <source>
        <dbReference type="PROSITE" id="PS50075"/>
    </source>
</evidence>
<dbReference type="Gene3D" id="3.40.50.980">
    <property type="match status" value="4"/>
</dbReference>
<protein>
    <recommendedName>
        <fullName evidence="8">Carrier domain-containing protein</fullName>
    </recommendedName>
</protein>
<dbReference type="NCBIfam" id="TIGR01733">
    <property type="entry name" value="AA-adenyl-dom"/>
    <property type="match status" value="4"/>
</dbReference>
<dbReference type="FunFam" id="3.40.50.980:FF:000001">
    <property type="entry name" value="Non-ribosomal peptide synthetase"/>
    <property type="match status" value="1"/>
</dbReference>
<feature type="domain" description="Carrier" evidence="8">
    <location>
        <begin position="623"/>
        <end position="699"/>
    </location>
</feature>
<dbReference type="InterPro" id="IPR009081">
    <property type="entry name" value="PP-bd_ACP"/>
</dbReference>
<comment type="caution">
    <text evidence="9">The sequence shown here is derived from an EMBL/GenBank/DDBJ whole genome shotgun (WGS) entry which is preliminary data.</text>
</comment>
<dbReference type="Gene3D" id="2.30.38.10">
    <property type="entry name" value="Luciferase, Domain 3"/>
    <property type="match status" value="2"/>
</dbReference>
<dbReference type="NCBIfam" id="NF003417">
    <property type="entry name" value="PRK04813.1"/>
    <property type="match status" value="5"/>
</dbReference>
<evidence type="ECO:0000313" key="10">
    <source>
        <dbReference type="Proteomes" id="UP000813444"/>
    </source>
</evidence>
<dbReference type="CDD" id="cd19545">
    <property type="entry name" value="FUM14_C_NRPS-like"/>
    <property type="match status" value="3"/>
</dbReference>
<dbReference type="GO" id="GO:0016874">
    <property type="term" value="F:ligase activity"/>
    <property type="evidence" value="ECO:0007669"/>
    <property type="project" value="UniProtKB-KW"/>
</dbReference>
<dbReference type="GO" id="GO:0043041">
    <property type="term" value="P:amino acid activation for nonribosomal peptide biosynthetic process"/>
    <property type="evidence" value="ECO:0007669"/>
    <property type="project" value="TreeGrafter"/>
</dbReference>
<evidence type="ECO:0000256" key="6">
    <source>
        <dbReference type="ARBA" id="ARBA00023026"/>
    </source>
</evidence>
<evidence type="ECO:0000256" key="1">
    <source>
        <dbReference type="ARBA" id="ARBA00005179"/>
    </source>
</evidence>
<dbReference type="InterPro" id="IPR010071">
    <property type="entry name" value="AA_adenyl_dom"/>
</dbReference>
<dbReference type="Pfam" id="PF00550">
    <property type="entry name" value="PP-binding"/>
    <property type="match status" value="4"/>
</dbReference>
<dbReference type="InterPro" id="IPR023213">
    <property type="entry name" value="CAT-like_dom_sf"/>
</dbReference>
<dbReference type="Gene3D" id="3.30.559.30">
    <property type="entry name" value="Nonribosomal peptide synthetase, condensation domain"/>
    <property type="match status" value="4"/>
</dbReference>
<keyword evidence="10" id="KW-1185">Reference proteome</keyword>
<dbReference type="InterPro" id="IPR029063">
    <property type="entry name" value="SAM-dependent_MTases_sf"/>
</dbReference>
<dbReference type="CDD" id="cd19531">
    <property type="entry name" value="LCL_NRPS-like"/>
    <property type="match status" value="1"/>
</dbReference>
<dbReference type="SUPFAM" id="SSF52777">
    <property type="entry name" value="CoA-dependent acyltransferases"/>
    <property type="match status" value="8"/>
</dbReference>
<dbReference type="Gene3D" id="3.40.50.150">
    <property type="entry name" value="Vaccinia Virus protein VP39"/>
    <property type="match status" value="1"/>
</dbReference>
<dbReference type="PROSITE" id="PS00455">
    <property type="entry name" value="AMP_BINDING"/>
    <property type="match status" value="2"/>
</dbReference>
<dbReference type="InterPro" id="IPR001242">
    <property type="entry name" value="Condensation_dom"/>
</dbReference>
<evidence type="ECO:0000256" key="3">
    <source>
        <dbReference type="ARBA" id="ARBA00022553"/>
    </source>
</evidence>
<evidence type="ECO:0000313" key="9">
    <source>
        <dbReference type="EMBL" id="KAH7325581.1"/>
    </source>
</evidence>
<dbReference type="FunFam" id="3.30.300.30:FF:000015">
    <property type="entry name" value="Nonribosomal peptide synthase SidD"/>
    <property type="match status" value="3"/>
</dbReference>